<evidence type="ECO:0000259" key="5">
    <source>
        <dbReference type="Pfam" id="PF00496"/>
    </source>
</evidence>
<dbReference type="SUPFAM" id="SSF53850">
    <property type="entry name" value="Periplasmic binding protein-like II"/>
    <property type="match status" value="1"/>
</dbReference>
<dbReference type="Gene3D" id="3.10.105.10">
    <property type="entry name" value="Dipeptide-binding Protein, Domain 3"/>
    <property type="match status" value="1"/>
</dbReference>
<keyword evidence="7" id="KW-1185">Reference proteome</keyword>
<proteinExistence type="inferred from homology"/>
<gene>
    <name evidence="6" type="ORF">LPTSP4_16600</name>
</gene>
<protein>
    <submittedName>
        <fullName evidence="6">ABC-type transport system, periplasmic component</fullName>
    </submittedName>
</protein>
<keyword evidence="4" id="KW-0732">Signal</keyword>
<dbReference type="Gene3D" id="3.40.190.10">
    <property type="entry name" value="Periplasmic binding protein-like II"/>
    <property type="match status" value="1"/>
</dbReference>
<dbReference type="Proteomes" id="UP000245133">
    <property type="component" value="Unassembled WGS sequence"/>
</dbReference>
<dbReference type="GO" id="GO:0043190">
    <property type="term" value="C:ATP-binding cassette (ABC) transporter complex"/>
    <property type="evidence" value="ECO:0007669"/>
    <property type="project" value="InterPro"/>
</dbReference>
<dbReference type="PIRSF" id="PIRSF002741">
    <property type="entry name" value="MppA"/>
    <property type="match status" value="1"/>
</dbReference>
<keyword evidence="3" id="KW-0813">Transport</keyword>
<dbReference type="GO" id="GO:0030288">
    <property type="term" value="C:outer membrane-bounded periplasmic space"/>
    <property type="evidence" value="ECO:0007669"/>
    <property type="project" value="UniProtKB-ARBA"/>
</dbReference>
<reference evidence="6 7" key="1">
    <citation type="submission" date="2018-02" db="EMBL/GenBank/DDBJ databases">
        <title>Novel Leptospira species isolated from soil and water in Japan.</title>
        <authorList>
            <person name="Nakao R."/>
            <person name="Masuzawa T."/>
        </authorList>
    </citation>
    <scope>NUCLEOTIDE SEQUENCE [LARGE SCALE GENOMIC DNA]</scope>
    <source>
        <strain evidence="6 7">YH101</strain>
    </source>
</reference>
<dbReference type="GO" id="GO:0015833">
    <property type="term" value="P:peptide transport"/>
    <property type="evidence" value="ECO:0007669"/>
    <property type="project" value="TreeGrafter"/>
</dbReference>
<sequence>MIALPTDPPSLDPLLATDLSSQKISRFLYSHLYKFQGAKVNKDLVEEERVYVTKGEQVWHLRLQEKHGLRAKDVQYSLERLLSSNSPRVADYKFLHSVIVKGEREVSLYIDSQAKEWEVKEKLALPFAAILKENALGSSLFSSFGDYEVTEWKKNEYLDLKRKEENNSLPESVRLQILPQSTTSLFLYKKQMLDAFKLSDFMLNLEIADEKHSLSKRGRSIQYVAINHNNPCFDLAFRKALNYAIPREFIIEKLLYNKADPIVSSIPLPFYEEVFKEKRTSVYFFDTEKANAYLKSSKCYPNILDQKIEFRMRADDENQTKGRAIVEALKSLGLNVQIKGMEKAPLYKENGEGKGDLTLLTWYSDYPSIWNFLDPLFHDQKLGNSGNRAHYKNAALTKLLDEKKDLKMAKQIIGIIENEAPWIFLWSLQENYLISDKFIQFPMLSDYL</sequence>
<dbReference type="EMBL" id="BFBB01000004">
    <property type="protein sequence ID" value="GBF50136.1"/>
    <property type="molecule type" value="Genomic_DNA"/>
</dbReference>
<evidence type="ECO:0000256" key="1">
    <source>
        <dbReference type="ARBA" id="ARBA00004196"/>
    </source>
</evidence>
<dbReference type="Pfam" id="PF00496">
    <property type="entry name" value="SBP_bac_5"/>
    <property type="match status" value="1"/>
</dbReference>
<name>A0A2P2DZY8_9LEPT</name>
<evidence type="ECO:0000256" key="4">
    <source>
        <dbReference type="ARBA" id="ARBA00022729"/>
    </source>
</evidence>
<comment type="caution">
    <text evidence="6">The sequence shown here is derived from an EMBL/GenBank/DDBJ whole genome shotgun (WGS) entry which is preliminary data.</text>
</comment>
<accession>A0A2P2DZY8</accession>
<dbReference type="PANTHER" id="PTHR30290:SF10">
    <property type="entry name" value="PERIPLASMIC OLIGOPEPTIDE-BINDING PROTEIN-RELATED"/>
    <property type="match status" value="1"/>
</dbReference>
<evidence type="ECO:0000256" key="2">
    <source>
        <dbReference type="ARBA" id="ARBA00005695"/>
    </source>
</evidence>
<dbReference type="InterPro" id="IPR030678">
    <property type="entry name" value="Peptide/Ni-bd"/>
</dbReference>
<feature type="domain" description="Solute-binding protein family 5" evidence="5">
    <location>
        <begin position="69"/>
        <end position="381"/>
    </location>
</feature>
<dbReference type="CDD" id="cd00995">
    <property type="entry name" value="PBP2_NikA_DppA_OppA_like"/>
    <property type="match status" value="1"/>
</dbReference>
<evidence type="ECO:0000313" key="7">
    <source>
        <dbReference type="Proteomes" id="UP000245133"/>
    </source>
</evidence>
<dbReference type="InterPro" id="IPR000914">
    <property type="entry name" value="SBP_5_dom"/>
</dbReference>
<dbReference type="PANTHER" id="PTHR30290">
    <property type="entry name" value="PERIPLASMIC BINDING COMPONENT OF ABC TRANSPORTER"/>
    <property type="match status" value="1"/>
</dbReference>
<comment type="subcellular location">
    <subcellularLocation>
        <location evidence="1">Cell envelope</location>
    </subcellularLocation>
</comment>
<evidence type="ECO:0000313" key="6">
    <source>
        <dbReference type="EMBL" id="GBF50136.1"/>
    </source>
</evidence>
<evidence type="ECO:0000256" key="3">
    <source>
        <dbReference type="ARBA" id="ARBA00022448"/>
    </source>
</evidence>
<dbReference type="GO" id="GO:1904680">
    <property type="term" value="F:peptide transmembrane transporter activity"/>
    <property type="evidence" value="ECO:0007669"/>
    <property type="project" value="TreeGrafter"/>
</dbReference>
<comment type="similarity">
    <text evidence="2">Belongs to the bacterial solute-binding protein 5 family.</text>
</comment>
<organism evidence="6 7">
    <name type="scientific">Leptospira ryugenii</name>
    <dbReference type="NCBI Taxonomy" id="1917863"/>
    <lineage>
        <taxon>Bacteria</taxon>
        <taxon>Pseudomonadati</taxon>
        <taxon>Spirochaetota</taxon>
        <taxon>Spirochaetia</taxon>
        <taxon>Leptospirales</taxon>
        <taxon>Leptospiraceae</taxon>
        <taxon>Leptospira</taxon>
    </lineage>
</organism>
<dbReference type="InterPro" id="IPR039424">
    <property type="entry name" value="SBP_5"/>
</dbReference>
<dbReference type="AlphaFoldDB" id="A0A2P2DZY8"/>